<proteinExistence type="inferred from homology"/>
<feature type="region of interest" description="Disordered" evidence="9">
    <location>
        <begin position="225"/>
        <end position="321"/>
    </location>
</feature>
<keyword evidence="8" id="KW-0539">Nucleus</keyword>
<evidence type="ECO:0000256" key="4">
    <source>
        <dbReference type="ARBA" id="ARBA00022517"/>
    </source>
</evidence>
<comment type="subcellular location">
    <subcellularLocation>
        <location evidence="1">Nucleus</location>
    </subcellularLocation>
</comment>
<feature type="compositionally biased region" description="Acidic residues" evidence="9">
    <location>
        <begin position="288"/>
        <end position="303"/>
    </location>
</feature>
<dbReference type="PANTHER" id="PTHR31633">
    <property type="entry name" value="H/ACA RIBONUCLEOPROTEIN COMPLEX NON-CORE SUBUNIT NAF1"/>
    <property type="match status" value="1"/>
</dbReference>
<feature type="region of interest" description="Disordered" evidence="9">
    <location>
        <begin position="509"/>
        <end position="538"/>
    </location>
</feature>
<keyword evidence="5" id="KW-0698">rRNA processing</keyword>
<organism evidence="10 11">
    <name type="scientific">Forsythia ovata</name>
    <dbReference type="NCBI Taxonomy" id="205694"/>
    <lineage>
        <taxon>Eukaryota</taxon>
        <taxon>Viridiplantae</taxon>
        <taxon>Streptophyta</taxon>
        <taxon>Embryophyta</taxon>
        <taxon>Tracheophyta</taxon>
        <taxon>Spermatophyta</taxon>
        <taxon>Magnoliopsida</taxon>
        <taxon>eudicotyledons</taxon>
        <taxon>Gunneridae</taxon>
        <taxon>Pentapetalae</taxon>
        <taxon>asterids</taxon>
        <taxon>lamiids</taxon>
        <taxon>Lamiales</taxon>
        <taxon>Oleaceae</taxon>
        <taxon>Forsythieae</taxon>
        <taxon>Forsythia</taxon>
    </lineage>
</organism>
<comment type="similarity">
    <text evidence="2">Belongs to the NAF1 family.</text>
</comment>
<evidence type="ECO:0000256" key="7">
    <source>
        <dbReference type="ARBA" id="ARBA00022884"/>
    </source>
</evidence>
<accession>A0ABD1P437</accession>
<protein>
    <recommendedName>
        <fullName evidence="3">H/ACA ribonucleoprotein complex non-core subunit NAF1</fullName>
    </recommendedName>
</protein>
<keyword evidence="11" id="KW-1185">Reference proteome</keyword>
<keyword evidence="4" id="KW-0690">Ribosome biogenesis</keyword>
<keyword evidence="10" id="KW-0687">Ribonucleoprotein</keyword>
<dbReference type="FunFam" id="2.40.10.230:FF:000002">
    <property type="entry name" value="H/ACA ribonucleoprotein complex non-core subunit NAF1"/>
    <property type="match status" value="1"/>
</dbReference>
<dbReference type="InterPro" id="IPR009000">
    <property type="entry name" value="Transl_B-barrel_sf"/>
</dbReference>
<dbReference type="SUPFAM" id="SSF50447">
    <property type="entry name" value="Translation proteins"/>
    <property type="match status" value="1"/>
</dbReference>
<dbReference type="GO" id="GO:0005634">
    <property type="term" value="C:nucleus"/>
    <property type="evidence" value="ECO:0007669"/>
    <property type="project" value="UniProtKB-SubCell"/>
</dbReference>
<evidence type="ECO:0000256" key="1">
    <source>
        <dbReference type="ARBA" id="ARBA00004123"/>
    </source>
</evidence>
<gene>
    <name evidence="10" type="ORF">Fot_55986</name>
</gene>
<feature type="region of interest" description="Disordered" evidence="9">
    <location>
        <begin position="701"/>
        <end position="760"/>
    </location>
</feature>
<reference evidence="11" key="1">
    <citation type="submission" date="2024-07" db="EMBL/GenBank/DDBJ databases">
        <title>Two chromosome-level genome assemblies of Korean endemic species Abeliophyllum distichum and Forsythia ovata (Oleaceae).</title>
        <authorList>
            <person name="Jang H."/>
        </authorList>
    </citation>
    <scope>NUCLEOTIDE SEQUENCE [LARGE SCALE GENOMIC DNA]</scope>
</reference>
<sequence>MVSCLHDPITEEVKVDQDEEEGQENVKNQSLSEPKKPFLLNDQLDLCLPGLEDFSLSFADSFLDFDSIMDDFGENPVEFGSENGELGIVEKSFEVCNDEYCGETQVKEELNGDGFYGKVGSLEGSVQEEGEIRFVKKGTHGFCDTNKAEEELNGDGFCGKSAGFGCSIEEELGKVILDSSNGSTSLGVNVNDVTSGGKVGGDGKCGWIDNGNSDGFQSGYMVNSNDNYEENCEDVSHNEDELKSGNIVIDNGNEMRTGDSDNDDNESDRDLESESKSSSSSLSSSSSSDEEDEDVEDDEEESGDEKKADNEDRVAGAKLDIEEGEIMLCDADEMVAWSDDEEDEDGGRAMAGPIMSKNELQVLPPVPSVNVTLQPHHQIQPVGIVSSIIGAQVIVEGVENHNPLNEGSIVWITESRSALGIVDEVFGPVKNPYYIVRYNSETDVPANIQQGTLISFVTEFANHVLHDKNIYKKGYDASNENDEEMSDELEFSDDEKEAEYRRMLKMKKRGTNDPKLGTKKKDKKKFKNRSGNWNYDPVAMGKASAEDNKPQIDHDQHLVHPPVGATADQGSGLAGGHAMVPPFALRAQAPSFYPPNGNWTNGFPCQQPQSMGLPTGMPGNGIQWVPQSHAQQLYQMPLPTGISLQHQSNTIPGLPFNFVLPGGQANFGGGPTFSPWMGQNVFNQSPFGMGLPGQQTSVGGNMEGQAVQPNGPQLGYDPNLRPSPVTSGRPNGRSIGGGGRNAHQNTGGRFGRGRGRHRGR</sequence>
<feature type="compositionally biased region" description="Basic and acidic residues" evidence="9">
    <location>
        <begin position="234"/>
        <end position="243"/>
    </location>
</feature>
<evidence type="ECO:0000256" key="6">
    <source>
        <dbReference type="ARBA" id="ARBA00022553"/>
    </source>
</evidence>
<feature type="compositionally biased region" description="Basic and acidic residues" evidence="9">
    <location>
        <begin position="304"/>
        <end position="321"/>
    </location>
</feature>
<evidence type="ECO:0000256" key="5">
    <source>
        <dbReference type="ARBA" id="ARBA00022552"/>
    </source>
</evidence>
<evidence type="ECO:0000256" key="2">
    <source>
        <dbReference type="ARBA" id="ARBA00009801"/>
    </source>
</evidence>
<dbReference type="InterPro" id="IPR040309">
    <property type="entry name" value="Naf1"/>
</dbReference>
<evidence type="ECO:0000313" key="10">
    <source>
        <dbReference type="EMBL" id="KAL2457929.1"/>
    </source>
</evidence>
<evidence type="ECO:0000256" key="8">
    <source>
        <dbReference type="ARBA" id="ARBA00023242"/>
    </source>
</evidence>
<keyword evidence="6" id="KW-0597">Phosphoprotein</keyword>
<evidence type="ECO:0000256" key="3">
    <source>
        <dbReference type="ARBA" id="ARBA00021438"/>
    </source>
</evidence>
<dbReference type="Gene3D" id="2.40.10.230">
    <property type="entry name" value="Probable tRNA pseudouridine synthase domain"/>
    <property type="match status" value="1"/>
</dbReference>
<name>A0ABD1P437_9LAMI</name>
<feature type="compositionally biased region" description="Low complexity" evidence="9">
    <location>
        <begin position="276"/>
        <end position="287"/>
    </location>
</feature>
<evidence type="ECO:0000256" key="9">
    <source>
        <dbReference type="SAM" id="MobiDB-lite"/>
    </source>
</evidence>
<dbReference type="Proteomes" id="UP001604277">
    <property type="component" value="Unassembled WGS sequence"/>
</dbReference>
<evidence type="ECO:0000313" key="11">
    <source>
        <dbReference type="Proteomes" id="UP001604277"/>
    </source>
</evidence>
<dbReference type="EMBL" id="JBFOLJ010000033">
    <property type="protein sequence ID" value="KAL2457929.1"/>
    <property type="molecule type" value="Genomic_DNA"/>
</dbReference>
<dbReference type="InterPro" id="IPR007504">
    <property type="entry name" value="H/ACA_rnp_Gar1/Naf1"/>
</dbReference>
<dbReference type="PANTHER" id="PTHR31633:SF1">
    <property type="entry name" value="H_ACA RIBONUCLEOPROTEIN COMPLEX NON-CORE SUBUNIT NAF1"/>
    <property type="match status" value="1"/>
</dbReference>
<keyword evidence="7" id="KW-0694">RNA-binding</keyword>
<dbReference type="Pfam" id="PF04410">
    <property type="entry name" value="Gar1"/>
    <property type="match status" value="1"/>
</dbReference>
<feature type="compositionally biased region" description="Basic residues" evidence="9">
    <location>
        <begin position="517"/>
        <end position="528"/>
    </location>
</feature>
<dbReference type="AlphaFoldDB" id="A0ABD1P437"/>
<dbReference type="GO" id="GO:1990904">
    <property type="term" value="C:ribonucleoprotein complex"/>
    <property type="evidence" value="ECO:0007669"/>
    <property type="project" value="UniProtKB-KW"/>
</dbReference>
<comment type="caution">
    <text evidence="10">The sequence shown here is derived from an EMBL/GenBank/DDBJ whole genome shotgun (WGS) entry which is preliminary data.</text>
</comment>
<feature type="region of interest" description="Disordered" evidence="9">
    <location>
        <begin position="1"/>
        <end position="34"/>
    </location>
</feature>
<dbReference type="InterPro" id="IPR038664">
    <property type="entry name" value="Gar1/Naf1_Cbf5-bd_sf"/>
</dbReference>
<feature type="compositionally biased region" description="Basic residues" evidence="9">
    <location>
        <begin position="751"/>
        <end position="760"/>
    </location>
</feature>
<dbReference type="GO" id="GO:0003723">
    <property type="term" value="F:RNA binding"/>
    <property type="evidence" value="ECO:0007669"/>
    <property type="project" value="UniProtKB-KW"/>
</dbReference>
<dbReference type="GO" id="GO:0006364">
    <property type="term" value="P:rRNA processing"/>
    <property type="evidence" value="ECO:0007669"/>
    <property type="project" value="UniProtKB-KW"/>
</dbReference>